<protein>
    <recommendedName>
        <fullName evidence="4">SWIM-type domain-containing protein</fullName>
    </recommendedName>
</protein>
<name>A0A3S7XBY1_LEIDO</name>
<dbReference type="AlphaFoldDB" id="A0A3S7XBY1"/>
<dbReference type="Proteomes" id="UP000274082">
    <property type="component" value="Chromosome 36"/>
</dbReference>
<dbReference type="EMBL" id="CP029535">
    <property type="protein sequence ID" value="AYU83946.1"/>
    <property type="molecule type" value="Genomic_DNA"/>
</dbReference>
<keyword evidence="3" id="KW-1185">Reference proteome</keyword>
<dbReference type="VEuPathDB" id="TriTrypDB:LDHU3_36.7790"/>
<organism evidence="2 3">
    <name type="scientific">Leishmania donovani</name>
    <dbReference type="NCBI Taxonomy" id="5661"/>
    <lineage>
        <taxon>Eukaryota</taxon>
        <taxon>Discoba</taxon>
        <taxon>Euglenozoa</taxon>
        <taxon>Kinetoplastea</taxon>
        <taxon>Metakinetoplastina</taxon>
        <taxon>Trypanosomatida</taxon>
        <taxon>Trypanosomatidae</taxon>
        <taxon>Leishmaniinae</taxon>
        <taxon>Leishmania</taxon>
    </lineage>
</organism>
<dbReference type="VEuPathDB" id="TriTrypDB:LdCL_360066200"/>
<gene>
    <name evidence="2" type="ORF">LdCL_360066200</name>
</gene>
<dbReference type="GO" id="GO:0000724">
    <property type="term" value="P:double-strand break repair via homologous recombination"/>
    <property type="evidence" value="ECO:0007669"/>
    <property type="project" value="TreeGrafter"/>
</dbReference>
<evidence type="ECO:0008006" key="4">
    <source>
        <dbReference type="Google" id="ProtNLM"/>
    </source>
</evidence>
<reference evidence="2 3" key="1">
    <citation type="journal article" date="2018" name="Sci. Rep.">
        <title>A complete Leishmania donovani reference genome identifies novel genetic variations associated with virulence.</title>
        <authorList>
            <person name="Lypaczewski P."/>
            <person name="Hoshizaki J."/>
            <person name="Zhang W.-W."/>
            <person name="McCall L.-I."/>
            <person name="Torcivia-Rodriguez J."/>
            <person name="Simonyan V."/>
            <person name="Kaur A."/>
            <person name="Dewar K."/>
            <person name="Matlashewski G."/>
        </authorList>
    </citation>
    <scope>NUCLEOTIDE SEQUENCE [LARGE SCALE GENOMIC DNA]</scope>
    <source>
        <strain evidence="2 3">LdCL</strain>
    </source>
</reference>
<accession>A0A3S7XBY1</accession>
<dbReference type="GO" id="GO:0097196">
    <property type="term" value="C:Shu complex"/>
    <property type="evidence" value="ECO:0007669"/>
    <property type="project" value="TreeGrafter"/>
</dbReference>
<sequence length="235" mass="25349">MSTAMASFSRAAEDYPALTTRAVLDAYAQYIVAGSHSSDALRPDGVGGAEAHDVPKSVEEALAPLEILYGKTALSAIGIALHGAEPVIRYVERAEADFADDDESPKMAGDDVECVHREAQRAKRSGADAVSSTARSNAVSQQEDQESAAAVSSLVAVQRARCLYQIGEHTLFSPYYCPCSAYAYQSIQRQEVWCCKHMLALQLALRIEATGVVQNNLSVRIVSPAEYEQLLLHSL</sequence>
<feature type="region of interest" description="Disordered" evidence="1">
    <location>
        <begin position="123"/>
        <end position="142"/>
    </location>
</feature>
<dbReference type="PANTHER" id="PTHR28498">
    <property type="entry name" value="ZINC FINGER SWIM DOMAIN-CONTAINING PROTEIN 7"/>
    <property type="match status" value="1"/>
</dbReference>
<dbReference type="VEuPathDB" id="TriTrypDB:LdBPK_365880.1"/>
<feature type="compositionally biased region" description="Polar residues" evidence="1">
    <location>
        <begin position="130"/>
        <end position="142"/>
    </location>
</feature>
<evidence type="ECO:0000256" key="1">
    <source>
        <dbReference type="SAM" id="MobiDB-lite"/>
    </source>
</evidence>
<evidence type="ECO:0000313" key="2">
    <source>
        <dbReference type="EMBL" id="AYU83946.1"/>
    </source>
</evidence>
<dbReference type="OrthoDB" id="337581at2759"/>
<dbReference type="PANTHER" id="PTHR28498:SF1">
    <property type="entry name" value="ZINC FINGER SWIM DOMAIN-CONTAINING PROTEIN 7"/>
    <property type="match status" value="1"/>
</dbReference>
<proteinExistence type="predicted"/>
<evidence type="ECO:0000313" key="3">
    <source>
        <dbReference type="Proteomes" id="UP000274082"/>
    </source>
</evidence>